<dbReference type="GO" id="GO:0004497">
    <property type="term" value="F:monooxygenase activity"/>
    <property type="evidence" value="ECO:0007669"/>
    <property type="project" value="UniProtKB-KW"/>
</dbReference>
<dbReference type="Pfam" id="PF01494">
    <property type="entry name" value="FAD_binding_3"/>
    <property type="match status" value="1"/>
</dbReference>
<feature type="domain" description="FAD-binding" evidence="4">
    <location>
        <begin position="11"/>
        <end position="337"/>
    </location>
</feature>
<name>A0ABV5NV36_9ACTN</name>
<evidence type="ECO:0000256" key="1">
    <source>
        <dbReference type="ARBA" id="ARBA00001974"/>
    </source>
</evidence>
<dbReference type="InterPro" id="IPR002938">
    <property type="entry name" value="FAD-bd"/>
</dbReference>
<dbReference type="PANTHER" id="PTHR43004">
    <property type="entry name" value="TRK SYSTEM POTASSIUM UPTAKE PROTEIN"/>
    <property type="match status" value="1"/>
</dbReference>
<evidence type="ECO:0000256" key="3">
    <source>
        <dbReference type="ARBA" id="ARBA00022827"/>
    </source>
</evidence>
<dbReference type="Gene3D" id="3.50.50.60">
    <property type="entry name" value="FAD/NAD(P)-binding domain"/>
    <property type="match status" value="1"/>
</dbReference>
<dbReference type="Pfam" id="PF21274">
    <property type="entry name" value="Rng_hyd_C"/>
    <property type="match status" value="1"/>
</dbReference>
<accession>A0ABV5NV36</accession>
<dbReference type="SUPFAM" id="SSF51905">
    <property type="entry name" value="FAD/NAD(P)-binding domain"/>
    <property type="match status" value="1"/>
</dbReference>
<dbReference type="PRINTS" id="PR00420">
    <property type="entry name" value="RNGMNOXGNASE"/>
</dbReference>
<reference evidence="5 6" key="1">
    <citation type="submission" date="2024-09" db="EMBL/GenBank/DDBJ databases">
        <authorList>
            <person name="Sun Q."/>
            <person name="Mori K."/>
        </authorList>
    </citation>
    <scope>NUCLEOTIDE SEQUENCE [LARGE SCALE GENOMIC DNA]</scope>
    <source>
        <strain evidence="5 6">JCM 3324</strain>
    </source>
</reference>
<dbReference type="InterPro" id="IPR050641">
    <property type="entry name" value="RIFMO-like"/>
</dbReference>
<gene>
    <name evidence="5" type="ORF">ACFFR3_32080</name>
</gene>
<keyword evidence="5" id="KW-0560">Oxidoreductase</keyword>
<dbReference type="PANTHER" id="PTHR43004:SF19">
    <property type="entry name" value="BINDING MONOOXYGENASE, PUTATIVE (JCVI)-RELATED"/>
    <property type="match status" value="1"/>
</dbReference>
<dbReference type="InterPro" id="IPR036188">
    <property type="entry name" value="FAD/NAD-bd_sf"/>
</dbReference>
<sequence length="488" mass="50969">MNSSSIQSIEDVVVVGAGPVGLWAAAELALAGVPVVVLERAAERSPHSKALGVHPRTIEVLAMRGLAGLFLDEGTPVPRWHFGMLESRLDFSVLDTPYPFMLAIPQVRTEELLEEHARAKGAVILRGHTVTGLGQDGERVTLHVDGPDGAYTRSAGYVVGADGAGSTVRKAAGIAFPGTDTTSYGYVAEVRLSEPAVASAHNEHGALISVPVRDGRHRIAGVDAHHNGAADPFTLEALRETTIRVAGSDFGMHDPGWLSRFGNATRVAETYRKGRVLLAGDAAHMHLPAGGVGLNVGVQDAMNLGWRLAAVARGEADPALLDGYHDERHPIGEQLAEHTLAQSSLITATSPDGAALRSLLNGLLATVPELSLALARKLSALDVAYPSDGHPLTGARVPGRFELLESGRPVLLHRPGALGAEAAALATAMGIDVVAGEPAWTTAAGVVVRPDGHVWWASDTADGAEVMTALRGLGATFSRAICERTGRS</sequence>
<protein>
    <submittedName>
        <fullName evidence="5">FAD-dependent monooxygenase</fullName>
    </submittedName>
</protein>
<keyword evidence="5" id="KW-0503">Monooxygenase</keyword>
<evidence type="ECO:0000256" key="2">
    <source>
        <dbReference type="ARBA" id="ARBA00022630"/>
    </source>
</evidence>
<organism evidence="5 6">
    <name type="scientific">Nonomuraea salmonea</name>
    <dbReference type="NCBI Taxonomy" id="46181"/>
    <lineage>
        <taxon>Bacteria</taxon>
        <taxon>Bacillati</taxon>
        <taxon>Actinomycetota</taxon>
        <taxon>Actinomycetes</taxon>
        <taxon>Streptosporangiales</taxon>
        <taxon>Streptosporangiaceae</taxon>
        <taxon>Nonomuraea</taxon>
    </lineage>
</organism>
<evidence type="ECO:0000313" key="5">
    <source>
        <dbReference type="EMBL" id="MFB9474160.1"/>
    </source>
</evidence>
<keyword evidence="6" id="KW-1185">Reference proteome</keyword>
<dbReference type="Proteomes" id="UP001589568">
    <property type="component" value="Unassembled WGS sequence"/>
</dbReference>
<dbReference type="RefSeq" id="WP_379484356.1">
    <property type="nucleotide sequence ID" value="NZ_JBHMCF010000037.1"/>
</dbReference>
<evidence type="ECO:0000313" key="6">
    <source>
        <dbReference type="Proteomes" id="UP001589568"/>
    </source>
</evidence>
<comment type="caution">
    <text evidence="5">The sequence shown here is derived from an EMBL/GenBank/DDBJ whole genome shotgun (WGS) entry which is preliminary data.</text>
</comment>
<proteinExistence type="predicted"/>
<dbReference type="EMBL" id="JBHMCF010000037">
    <property type="protein sequence ID" value="MFB9474160.1"/>
    <property type="molecule type" value="Genomic_DNA"/>
</dbReference>
<dbReference type="Gene3D" id="3.30.70.2450">
    <property type="match status" value="1"/>
</dbReference>
<dbReference type="Gene3D" id="3.40.30.120">
    <property type="match status" value="1"/>
</dbReference>
<keyword evidence="2" id="KW-0285">Flavoprotein</keyword>
<evidence type="ECO:0000259" key="4">
    <source>
        <dbReference type="Pfam" id="PF01494"/>
    </source>
</evidence>
<keyword evidence="3" id="KW-0274">FAD</keyword>
<comment type="cofactor">
    <cofactor evidence="1">
        <name>FAD</name>
        <dbReference type="ChEBI" id="CHEBI:57692"/>
    </cofactor>
</comment>